<feature type="compositionally biased region" description="Polar residues" evidence="6">
    <location>
        <begin position="112"/>
        <end position="142"/>
    </location>
</feature>
<feature type="domain" description="Neogenin C-terminal" evidence="7">
    <location>
        <begin position="246"/>
        <end position="358"/>
    </location>
</feature>
<gene>
    <name evidence="8" type="ORF">C7M84_006573</name>
</gene>
<evidence type="ECO:0000256" key="5">
    <source>
        <dbReference type="ARBA" id="ARBA00023180"/>
    </source>
</evidence>
<protein>
    <submittedName>
        <fullName evidence="8">Frazzled</fullName>
    </submittedName>
</protein>
<dbReference type="Pfam" id="PF06583">
    <property type="entry name" value="Neogenin_C"/>
    <property type="match status" value="1"/>
</dbReference>
<keyword evidence="9" id="KW-1185">Reference proteome</keyword>
<evidence type="ECO:0000256" key="4">
    <source>
        <dbReference type="ARBA" id="ARBA00023136"/>
    </source>
</evidence>
<evidence type="ECO:0000259" key="7">
    <source>
        <dbReference type="Pfam" id="PF06583"/>
    </source>
</evidence>
<evidence type="ECO:0000256" key="1">
    <source>
        <dbReference type="ARBA" id="ARBA00004479"/>
    </source>
</evidence>
<accession>A0A423TEU5</accession>
<dbReference type="AlphaFoldDB" id="A0A423TEU5"/>
<dbReference type="Proteomes" id="UP000283509">
    <property type="component" value="Unassembled WGS sequence"/>
</dbReference>
<feature type="compositionally biased region" description="Low complexity" evidence="6">
    <location>
        <begin position="221"/>
        <end position="237"/>
    </location>
</feature>
<comment type="caution">
    <text evidence="8">The sequence shown here is derived from an EMBL/GenBank/DDBJ whole genome shotgun (WGS) entry which is preliminary data.</text>
</comment>
<proteinExistence type="predicted"/>
<dbReference type="GO" id="GO:0016020">
    <property type="term" value="C:membrane"/>
    <property type="evidence" value="ECO:0007669"/>
    <property type="project" value="UniProtKB-SubCell"/>
</dbReference>
<keyword evidence="3" id="KW-1133">Transmembrane helix</keyword>
<feature type="compositionally biased region" description="Gly residues" evidence="6">
    <location>
        <begin position="169"/>
        <end position="181"/>
    </location>
</feature>
<feature type="compositionally biased region" description="Gly residues" evidence="6">
    <location>
        <begin position="296"/>
        <end position="314"/>
    </location>
</feature>
<dbReference type="EMBL" id="QCYY01001835">
    <property type="protein sequence ID" value="ROT74897.1"/>
    <property type="molecule type" value="Genomic_DNA"/>
</dbReference>
<keyword evidence="5" id="KW-0325">Glycoprotein</keyword>
<feature type="compositionally biased region" description="Basic and acidic residues" evidence="6">
    <location>
        <begin position="74"/>
        <end position="97"/>
    </location>
</feature>
<evidence type="ECO:0000256" key="6">
    <source>
        <dbReference type="SAM" id="MobiDB-lite"/>
    </source>
</evidence>
<evidence type="ECO:0000313" key="8">
    <source>
        <dbReference type="EMBL" id="ROT74897.1"/>
    </source>
</evidence>
<comment type="subcellular location">
    <subcellularLocation>
        <location evidence="1">Membrane</location>
        <topology evidence="1">Single-pass type I membrane protein</topology>
    </subcellularLocation>
</comment>
<reference evidence="8 9" key="2">
    <citation type="submission" date="2019-01" db="EMBL/GenBank/DDBJ databases">
        <title>The decoding of complex shrimp genome reveals the adaptation for benthos swimmer, frequently molting mechanism and breeding impact on genome.</title>
        <authorList>
            <person name="Sun Y."/>
            <person name="Gao Y."/>
            <person name="Yu Y."/>
        </authorList>
    </citation>
    <scope>NUCLEOTIDE SEQUENCE [LARGE SCALE GENOMIC DNA]</scope>
    <source>
        <tissue evidence="8">Muscle</tissue>
    </source>
</reference>
<sequence length="363" mass="37318">MAHCTRPPTLPRQGCDAIRKIPLYLLTNLPKPDSYSAREIFGELLEACSVSSATPSVPRYQRESTTTPPGDEESLTKEDREERDGRGGMSSPDRETAVDLTGPDFDRDDKNNTYTSTSTLDRRTPYQSTYLLVGGSTSSSVYSEGPHSLHRPGGGGYSMTQFPPASSVGGLGSLGGVGGGLPPSTSSPAENPYSPNPTSLAAMLGGPSVGGPALPPPPPLLGSSLGSNCSQYSSTLPDGGGSGGSSTLGKRSGNPLRSFSVPAPPQSAPTTPQPKHMGSGVTSPFKKPPLAPRPSGPGGGPRWGPGGGGGGGGPMRVDALPEHEEASEALLHGYSTEELSQEMANLEGLMKDLSAITANQFNC</sequence>
<name>A0A423TEU5_PENVA</name>
<evidence type="ECO:0000256" key="2">
    <source>
        <dbReference type="ARBA" id="ARBA00022692"/>
    </source>
</evidence>
<evidence type="ECO:0000256" key="3">
    <source>
        <dbReference type="ARBA" id="ARBA00022989"/>
    </source>
</evidence>
<keyword evidence="2" id="KW-0812">Transmembrane</keyword>
<organism evidence="8 9">
    <name type="scientific">Penaeus vannamei</name>
    <name type="common">Whiteleg shrimp</name>
    <name type="synonym">Litopenaeus vannamei</name>
    <dbReference type="NCBI Taxonomy" id="6689"/>
    <lineage>
        <taxon>Eukaryota</taxon>
        <taxon>Metazoa</taxon>
        <taxon>Ecdysozoa</taxon>
        <taxon>Arthropoda</taxon>
        <taxon>Crustacea</taxon>
        <taxon>Multicrustacea</taxon>
        <taxon>Malacostraca</taxon>
        <taxon>Eumalacostraca</taxon>
        <taxon>Eucarida</taxon>
        <taxon>Decapoda</taxon>
        <taxon>Dendrobranchiata</taxon>
        <taxon>Penaeoidea</taxon>
        <taxon>Penaeidae</taxon>
        <taxon>Penaeus</taxon>
    </lineage>
</organism>
<reference evidence="8 9" key="1">
    <citation type="submission" date="2018-04" db="EMBL/GenBank/DDBJ databases">
        <authorList>
            <person name="Zhang X."/>
            <person name="Yuan J."/>
            <person name="Li F."/>
            <person name="Xiang J."/>
        </authorList>
    </citation>
    <scope>NUCLEOTIDE SEQUENCE [LARGE SCALE GENOMIC DNA]</scope>
    <source>
        <tissue evidence="8">Muscle</tissue>
    </source>
</reference>
<dbReference type="InterPro" id="IPR010560">
    <property type="entry name" value="Neogenin_C"/>
</dbReference>
<feature type="region of interest" description="Disordered" evidence="6">
    <location>
        <begin position="51"/>
        <end position="324"/>
    </location>
</feature>
<keyword evidence="4" id="KW-0472">Membrane</keyword>
<dbReference type="STRING" id="6689.A0A423TEU5"/>
<evidence type="ECO:0000313" key="9">
    <source>
        <dbReference type="Proteomes" id="UP000283509"/>
    </source>
</evidence>
<feature type="compositionally biased region" description="Pro residues" evidence="6">
    <location>
        <begin position="286"/>
        <end position="295"/>
    </location>
</feature>